<evidence type="ECO:0000313" key="1">
    <source>
        <dbReference type="EMBL" id="CKA68870.1"/>
    </source>
</evidence>
<evidence type="ECO:0000313" key="3">
    <source>
        <dbReference type="Proteomes" id="UP000041827"/>
    </source>
</evidence>
<dbReference type="GeneID" id="45218969"/>
<accession>A0A0U0CK98</accession>
<protein>
    <submittedName>
        <fullName evidence="1">Bacteriocin-associated protein</fullName>
    </submittedName>
</protein>
<reference evidence="1" key="2">
    <citation type="submission" date="2015-03" db="EMBL/GenBank/DDBJ databases">
        <authorList>
            <person name="Murphy D."/>
        </authorList>
    </citation>
    <scope>NUCLEOTIDE SEQUENCE [LARGE SCALE GENOMIC DNA]</scope>
    <source>
        <strain evidence="1">SMRU2248</strain>
    </source>
</reference>
<reference evidence="2 4" key="3">
    <citation type="submission" date="2018-09" db="EMBL/GenBank/DDBJ databases">
        <authorList>
            <person name="Handem S."/>
        </authorList>
    </citation>
    <scope>NUCLEOTIDE SEQUENCE [LARGE SCALE GENOMIC DNA]</scope>
    <source>
        <strain evidence="2 4">Spain2270</strain>
    </source>
</reference>
<dbReference type="AlphaFoldDB" id="A0A0U0CK98"/>
<dbReference type="Proteomes" id="UP000041827">
    <property type="component" value="Unassembled WGS sequence"/>
</dbReference>
<proteinExistence type="predicted"/>
<dbReference type="EMBL" id="CMJT01000002">
    <property type="protein sequence ID" value="CKA68870.1"/>
    <property type="molecule type" value="Genomic_DNA"/>
</dbReference>
<gene>
    <name evidence="2" type="ORF">D6867_04970</name>
    <name evidence="1" type="ORF">ERS021757_00273</name>
</gene>
<dbReference type="Proteomes" id="UP000285038">
    <property type="component" value="Unassembled WGS sequence"/>
</dbReference>
<keyword evidence="4" id="KW-1185">Reference proteome</keyword>
<evidence type="ECO:0000313" key="4">
    <source>
        <dbReference type="Proteomes" id="UP000285038"/>
    </source>
</evidence>
<evidence type="ECO:0000313" key="2">
    <source>
        <dbReference type="EMBL" id="RJY12374.1"/>
    </source>
</evidence>
<reference evidence="3" key="1">
    <citation type="submission" date="2015-03" db="EMBL/GenBank/DDBJ databases">
        <authorList>
            <consortium name="Pathogen Informatics"/>
        </authorList>
    </citation>
    <scope>NUCLEOTIDE SEQUENCE [LARGE SCALE GENOMIC DNA]</scope>
    <source>
        <strain evidence="3">SMRU2248</strain>
    </source>
</reference>
<dbReference type="OMA" id="QIYLICA"/>
<dbReference type="RefSeq" id="WP_000438253.1">
    <property type="nucleotide sequence ID" value="NZ_CMJT01000002.1"/>
</dbReference>
<dbReference type="EMBL" id="RAHZ01000021">
    <property type="protein sequence ID" value="RJY12374.1"/>
    <property type="molecule type" value="Genomic_DNA"/>
</dbReference>
<organism evidence="1 3">
    <name type="scientific">Streptococcus pseudopneumoniae</name>
    <dbReference type="NCBI Taxonomy" id="257758"/>
    <lineage>
        <taxon>Bacteria</taxon>
        <taxon>Bacillati</taxon>
        <taxon>Bacillota</taxon>
        <taxon>Bacilli</taxon>
        <taxon>Lactobacillales</taxon>
        <taxon>Streptococcaceae</taxon>
        <taxon>Streptococcus</taxon>
    </lineage>
</organism>
<name>A0A0U0CK98_9STRE</name>
<accession>A0A419RYR2</accession>
<sequence length="72" mass="7557">MEQSVNNFIILPDEKLTTITAGDKQLADRFLSGVGGAVEGISLCAQTIPFPTPQIYLICAAGGAAVSVLWPH</sequence>